<dbReference type="AlphaFoldDB" id="A0ABD1YT90"/>
<gene>
    <name evidence="2" type="ORF">R1flu_005456</name>
</gene>
<evidence type="ECO:0000313" key="2">
    <source>
        <dbReference type="EMBL" id="KAL2633977.1"/>
    </source>
</evidence>
<accession>A0ABD1YT90</accession>
<keyword evidence="3" id="KW-1185">Reference proteome</keyword>
<dbReference type="Proteomes" id="UP001605036">
    <property type="component" value="Unassembled WGS sequence"/>
</dbReference>
<feature type="compositionally biased region" description="Basic and acidic residues" evidence="1">
    <location>
        <begin position="56"/>
        <end position="71"/>
    </location>
</feature>
<feature type="region of interest" description="Disordered" evidence="1">
    <location>
        <begin position="51"/>
        <end position="75"/>
    </location>
</feature>
<comment type="caution">
    <text evidence="2">The sequence shown here is derived from an EMBL/GenBank/DDBJ whole genome shotgun (WGS) entry which is preliminary data.</text>
</comment>
<name>A0ABD1YT90_9MARC</name>
<organism evidence="2 3">
    <name type="scientific">Riccia fluitans</name>
    <dbReference type="NCBI Taxonomy" id="41844"/>
    <lineage>
        <taxon>Eukaryota</taxon>
        <taxon>Viridiplantae</taxon>
        <taxon>Streptophyta</taxon>
        <taxon>Embryophyta</taxon>
        <taxon>Marchantiophyta</taxon>
        <taxon>Marchantiopsida</taxon>
        <taxon>Marchantiidae</taxon>
        <taxon>Marchantiales</taxon>
        <taxon>Ricciaceae</taxon>
        <taxon>Riccia</taxon>
    </lineage>
</organism>
<proteinExistence type="predicted"/>
<sequence>MSGDVNGNKKGGWLDADESLNEGLYAACYAMAGANTIEAMARKEMDLATDDMYDPNMHDNMDVNGDEKGEPIADGNGIQASVIKNVTMENATLQILVTLNERRRIHSTTTKRYICISHSIPSSIRVVIP</sequence>
<protein>
    <submittedName>
        <fullName evidence="2">Uncharacterized protein</fullName>
    </submittedName>
</protein>
<dbReference type="EMBL" id="JBHFFA010000003">
    <property type="protein sequence ID" value="KAL2633977.1"/>
    <property type="molecule type" value="Genomic_DNA"/>
</dbReference>
<reference evidence="2 3" key="1">
    <citation type="submission" date="2024-09" db="EMBL/GenBank/DDBJ databases">
        <title>Chromosome-scale assembly of Riccia fluitans.</title>
        <authorList>
            <person name="Paukszto L."/>
            <person name="Sawicki J."/>
            <person name="Karawczyk K."/>
            <person name="Piernik-Szablinska J."/>
            <person name="Szczecinska M."/>
            <person name="Mazdziarz M."/>
        </authorList>
    </citation>
    <scope>NUCLEOTIDE SEQUENCE [LARGE SCALE GENOMIC DNA]</scope>
    <source>
        <strain evidence="2">Rf_01</strain>
        <tissue evidence="2">Aerial parts of the thallus</tissue>
    </source>
</reference>
<evidence type="ECO:0000313" key="3">
    <source>
        <dbReference type="Proteomes" id="UP001605036"/>
    </source>
</evidence>
<evidence type="ECO:0000256" key="1">
    <source>
        <dbReference type="SAM" id="MobiDB-lite"/>
    </source>
</evidence>